<dbReference type="EMBL" id="CAJVCH010538709">
    <property type="protein sequence ID" value="CAG7826119.1"/>
    <property type="molecule type" value="Genomic_DNA"/>
</dbReference>
<feature type="compositionally biased region" description="Basic and acidic residues" evidence="6">
    <location>
        <begin position="15"/>
        <end position="28"/>
    </location>
</feature>
<protein>
    <recommendedName>
        <fullName evidence="7">HAT C-terminal dimerisation domain-containing protein</fullName>
    </recommendedName>
</protein>
<sequence>MEISESESSSESEDNVVRLNDKEIEKSSRLKRKNPKRMRSQYYSYFTWISDPKDHSTGKWKCKECGKKVVTEAWETKYKIHDPRIEETQTDSASSIFDNLFGPASTPKQTTEDELSKYFAQKPVSADLLKKENTGIDGALGWWKIHESEYPCLAKMAKDYLGILGSGVAVEHFFCTGGDLISQRRKGLATGTITACMCLKNWNQKKYKSIKHGILRQCVRYKVLGLDCFEEDDE</sequence>
<evidence type="ECO:0000256" key="6">
    <source>
        <dbReference type="SAM" id="MobiDB-lite"/>
    </source>
</evidence>
<feature type="domain" description="HAT C-terminal dimerisation" evidence="7">
    <location>
        <begin position="138"/>
        <end position="202"/>
    </location>
</feature>
<dbReference type="Pfam" id="PF05699">
    <property type="entry name" value="Dimer_Tnp_hAT"/>
    <property type="match status" value="1"/>
</dbReference>
<evidence type="ECO:0000256" key="1">
    <source>
        <dbReference type="ARBA" id="ARBA00004123"/>
    </source>
</evidence>
<dbReference type="InterPro" id="IPR008906">
    <property type="entry name" value="HATC_C_dom"/>
</dbReference>
<feature type="compositionally biased region" description="Acidic residues" evidence="6">
    <location>
        <begin position="1"/>
        <end position="14"/>
    </location>
</feature>
<evidence type="ECO:0000259" key="7">
    <source>
        <dbReference type="Pfam" id="PF05699"/>
    </source>
</evidence>
<evidence type="ECO:0000256" key="5">
    <source>
        <dbReference type="ARBA" id="ARBA00023242"/>
    </source>
</evidence>
<keyword evidence="9" id="KW-1185">Reference proteome</keyword>
<comment type="caution">
    <text evidence="8">The sequence shown here is derived from an EMBL/GenBank/DDBJ whole genome shotgun (WGS) entry which is preliminary data.</text>
</comment>
<evidence type="ECO:0000313" key="9">
    <source>
        <dbReference type="Proteomes" id="UP000708208"/>
    </source>
</evidence>
<dbReference type="InterPro" id="IPR052035">
    <property type="entry name" value="ZnF_BED_domain_contain"/>
</dbReference>
<name>A0A8J2KZC5_9HEXA</name>
<dbReference type="GO" id="GO:0005634">
    <property type="term" value="C:nucleus"/>
    <property type="evidence" value="ECO:0007669"/>
    <property type="project" value="UniProtKB-SubCell"/>
</dbReference>
<dbReference type="PANTHER" id="PTHR46481">
    <property type="entry name" value="ZINC FINGER BED DOMAIN-CONTAINING PROTEIN 4"/>
    <property type="match status" value="1"/>
</dbReference>
<dbReference type="GO" id="GO:0008270">
    <property type="term" value="F:zinc ion binding"/>
    <property type="evidence" value="ECO:0007669"/>
    <property type="project" value="UniProtKB-KW"/>
</dbReference>
<proteinExistence type="predicted"/>
<keyword evidence="4" id="KW-0862">Zinc</keyword>
<dbReference type="AlphaFoldDB" id="A0A8J2KZC5"/>
<evidence type="ECO:0000313" key="8">
    <source>
        <dbReference type="EMBL" id="CAG7826119.1"/>
    </source>
</evidence>
<dbReference type="PANTHER" id="PTHR46481:SF10">
    <property type="entry name" value="ZINC FINGER BED DOMAIN-CONTAINING PROTEIN 39"/>
    <property type="match status" value="1"/>
</dbReference>
<dbReference type="GO" id="GO:0046983">
    <property type="term" value="F:protein dimerization activity"/>
    <property type="evidence" value="ECO:0007669"/>
    <property type="project" value="InterPro"/>
</dbReference>
<dbReference type="OrthoDB" id="6504062at2759"/>
<accession>A0A8J2KZC5</accession>
<evidence type="ECO:0000256" key="3">
    <source>
        <dbReference type="ARBA" id="ARBA00022771"/>
    </source>
</evidence>
<reference evidence="8" key="1">
    <citation type="submission" date="2021-06" db="EMBL/GenBank/DDBJ databases">
        <authorList>
            <person name="Hodson N. C."/>
            <person name="Mongue J. A."/>
            <person name="Jaron S. K."/>
        </authorList>
    </citation>
    <scope>NUCLEOTIDE SEQUENCE</scope>
</reference>
<comment type="subcellular location">
    <subcellularLocation>
        <location evidence="1">Nucleus</location>
    </subcellularLocation>
</comment>
<keyword evidence="2" id="KW-0479">Metal-binding</keyword>
<feature type="region of interest" description="Disordered" evidence="6">
    <location>
        <begin position="1"/>
        <end position="37"/>
    </location>
</feature>
<dbReference type="Proteomes" id="UP000708208">
    <property type="component" value="Unassembled WGS sequence"/>
</dbReference>
<evidence type="ECO:0000256" key="4">
    <source>
        <dbReference type="ARBA" id="ARBA00022833"/>
    </source>
</evidence>
<keyword evidence="3" id="KW-0863">Zinc-finger</keyword>
<gene>
    <name evidence="8" type="ORF">AFUS01_LOCUS36187</name>
</gene>
<evidence type="ECO:0000256" key="2">
    <source>
        <dbReference type="ARBA" id="ARBA00022723"/>
    </source>
</evidence>
<organism evidence="8 9">
    <name type="scientific">Allacma fusca</name>
    <dbReference type="NCBI Taxonomy" id="39272"/>
    <lineage>
        <taxon>Eukaryota</taxon>
        <taxon>Metazoa</taxon>
        <taxon>Ecdysozoa</taxon>
        <taxon>Arthropoda</taxon>
        <taxon>Hexapoda</taxon>
        <taxon>Collembola</taxon>
        <taxon>Symphypleona</taxon>
        <taxon>Sminthuridae</taxon>
        <taxon>Allacma</taxon>
    </lineage>
</organism>
<keyword evidence="5" id="KW-0539">Nucleus</keyword>